<keyword evidence="2" id="KW-0805">Transcription regulation</keyword>
<dbReference type="Proteomes" id="UP001141806">
    <property type="component" value="Unassembled WGS sequence"/>
</dbReference>
<dbReference type="Pfam" id="PF23174">
    <property type="entry name" value="bHLH_ILI"/>
    <property type="match status" value="1"/>
</dbReference>
<protein>
    <recommendedName>
        <fullName evidence="4">BHLH domain-containing protein</fullName>
    </recommendedName>
</protein>
<evidence type="ECO:0000256" key="2">
    <source>
        <dbReference type="ARBA" id="ARBA00023015"/>
    </source>
</evidence>
<sequence length="168" mass="18591">MLGPSLHARFVTDGPRISVLVFLSLFFPSPSLNPPTLRLSIFKSLCPPQLPQSTPDVESPRKKKRILAVLMSSRRSRDSKLTQDEINELIRNLQAVIPETHRCPSGCTTRASASKVLKETCNFIKSLHREVEDLSERLSILMASTDTNSSAEAQLKTLPTAKIGGPKR</sequence>
<organism evidence="5 6">
    <name type="scientific">Protea cynaroides</name>
    <dbReference type="NCBI Taxonomy" id="273540"/>
    <lineage>
        <taxon>Eukaryota</taxon>
        <taxon>Viridiplantae</taxon>
        <taxon>Streptophyta</taxon>
        <taxon>Embryophyta</taxon>
        <taxon>Tracheophyta</taxon>
        <taxon>Spermatophyta</taxon>
        <taxon>Magnoliopsida</taxon>
        <taxon>Proteales</taxon>
        <taxon>Proteaceae</taxon>
        <taxon>Protea</taxon>
    </lineage>
</organism>
<dbReference type="GO" id="GO:0046983">
    <property type="term" value="F:protein dimerization activity"/>
    <property type="evidence" value="ECO:0007669"/>
    <property type="project" value="InterPro"/>
</dbReference>
<dbReference type="SUPFAM" id="SSF47459">
    <property type="entry name" value="HLH, helix-loop-helix DNA-binding domain"/>
    <property type="match status" value="1"/>
</dbReference>
<comment type="caution">
    <text evidence="5">The sequence shown here is derived from an EMBL/GenBank/DDBJ whole genome shotgun (WGS) entry which is preliminary data.</text>
</comment>
<evidence type="ECO:0000256" key="3">
    <source>
        <dbReference type="ARBA" id="ARBA00023163"/>
    </source>
</evidence>
<evidence type="ECO:0000259" key="4">
    <source>
        <dbReference type="PROSITE" id="PS50888"/>
    </source>
</evidence>
<evidence type="ECO:0000313" key="5">
    <source>
        <dbReference type="EMBL" id="KAJ4960558.1"/>
    </source>
</evidence>
<dbReference type="Gene3D" id="4.10.280.10">
    <property type="entry name" value="Helix-loop-helix DNA-binding domain"/>
    <property type="match status" value="1"/>
</dbReference>
<proteinExistence type="predicted"/>
<accession>A0A9Q0K3X4</accession>
<dbReference type="InterPro" id="IPR011598">
    <property type="entry name" value="bHLH_dom"/>
</dbReference>
<dbReference type="PANTHER" id="PTHR46446">
    <property type="entry name" value="TRANSCRIPTION FACTOR PRE"/>
    <property type="match status" value="1"/>
</dbReference>
<keyword evidence="3" id="KW-0804">Transcription</keyword>
<evidence type="ECO:0000313" key="6">
    <source>
        <dbReference type="Proteomes" id="UP001141806"/>
    </source>
</evidence>
<evidence type="ECO:0000256" key="1">
    <source>
        <dbReference type="ARBA" id="ARBA00022604"/>
    </source>
</evidence>
<dbReference type="AlphaFoldDB" id="A0A9Q0K3X4"/>
<gene>
    <name evidence="5" type="ORF">NE237_020468</name>
</gene>
<dbReference type="InterPro" id="IPR044293">
    <property type="entry name" value="PRE"/>
</dbReference>
<dbReference type="PROSITE" id="PS50888">
    <property type="entry name" value="BHLH"/>
    <property type="match status" value="1"/>
</dbReference>
<dbReference type="OrthoDB" id="668823at2759"/>
<reference evidence="5" key="1">
    <citation type="journal article" date="2023" name="Plant J.">
        <title>The genome of the king protea, Protea cynaroides.</title>
        <authorList>
            <person name="Chang J."/>
            <person name="Duong T.A."/>
            <person name="Schoeman C."/>
            <person name="Ma X."/>
            <person name="Roodt D."/>
            <person name="Barker N."/>
            <person name="Li Z."/>
            <person name="Van de Peer Y."/>
            <person name="Mizrachi E."/>
        </authorList>
    </citation>
    <scope>NUCLEOTIDE SEQUENCE</scope>
    <source>
        <tissue evidence="5">Young leaves</tissue>
    </source>
</reference>
<name>A0A9Q0K3X4_9MAGN</name>
<feature type="domain" description="BHLH" evidence="4">
    <location>
        <begin position="70"/>
        <end position="127"/>
    </location>
</feature>
<keyword evidence="1" id="KW-0341">Growth regulation</keyword>
<dbReference type="InterPro" id="IPR036638">
    <property type="entry name" value="HLH_DNA-bd_sf"/>
</dbReference>
<dbReference type="GO" id="GO:0006355">
    <property type="term" value="P:regulation of DNA-templated transcription"/>
    <property type="evidence" value="ECO:0007669"/>
    <property type="project" value="InterPro"/>
</dbReference>
<dbReference type="EMBL" id="JAMYWD010000009">
    <property type="protein sequence ID" value="KAJ4960558.1"/>
    <property type="molecule type" value="Genomic_DNA"/>
</dbReference>
<keyword evidence="6" id="KW-1185">Reference proteome</keyword>
<dbReference type="GO" id="GO:0040008">
    <property type="term" value="P:regulation of growth"/>
    <property type="evidence" value="ECO:0007669"/>
    <property type="project" value="InterPro"/>
</dbReference>
<dbReference type="PANTHER" id="PTHR46446:SF28">
    <property type="entry name" value="TRANSCRIPTION FACTOR PRE5"/>
    <property type="match status" value="1"/>
</dbReference>